<comment type="subcellular location">
    <subcellularLocation>
        <location evidence="1">Membrane</location>
        <topology evidence="1">Multi-pass membrane protein</topology>
    </subcellularLocation>
</comment>
<dbReference type="InterPro" id="IPR003593">
    <property type="entry name" value="AAA+_ATPase"/>
</dbReference>
<feature type="domain" description="ABC transporter" evidence="10">
    <location>
        <begin position="27"/>
        <end position="252"/>
    </location>
</feature>
<evidence type="ECO:0000256" key="7">
    <source>
        <dbReference type="ARBA" id="ARBA00023136"/>
    </source>
</evidence>
<feature type="transmembrane region" description="Helical" evidence="9">
    <location>
        <begin position="421"/>
        <end position="443"/>
    </location>
</feature>
<dbReference type="SMART" id="SM00382">
    <property type="entry name" value="AAA"/>
    <property type="match status" value="1"/>
</dbReference>
<dbReference type="GO" id="GO:0016020">
    <property type="term" value="C:membrane"/>
    <property type="evidence" value="ECO:0007669"/>
    <property type="project" value="UniProtKB-SubCell"/>
</dbReference>
<accession>A0A6L3VPR5</accession>
<sequence>MDSGPRRRSCSSGGRSRPPETRGRHVIEVREVGQRVDGGRRTLRDVSLTIGAGELVAIMGASGAGKTTLLDAIAGVRPPAEGEVRYAGGGGSLGYVPQDDIVHKELPLRRTLRYAAGLRLPAGTPPEDAEKAVDDVLDALALTARAGQRVGRLSGGERKRASIAVELLTRPRVFFLDEPTSGLDPATAADLMRLLRGLADAGTTVVMTTHHPPDVAVCDRVAVLAPDGRLAFYGPPEEALQEFGATAVDEIYLRLAGGAQADWENRFRRPGGEGTAPGPGVGALRQWALLTRRNLDLLAGNRLTLAVLAGSPLMVLAMFAVLFRPGAFAPESPSPSATVMILFWIAFGGFFFGLTYGLLQICTELPVLRRERLTGLRIGPYVLAKAAVLLPLLAVVDALMLGVLRGLDRLPPMGWRTYGELFATLLLCSVAALALGLLVSAAVTDPAQATMALPMLCFPQVLFVGAILPVPVMAAPGRWLSCAMSNRWAFEGLGHSLGVDRLWASGRSPLGPPLLASYGATFSRSVAADWAILAGFAALFLAGTAAVLARRTRRPAEDASRETAGTPPNTGISS</sequence>
<comment type="caution">
    <text evidence="11">The sequence shown here is derived from an EMBL/GenBank/DDBJ whole genome shotgun (WGS) entry which is preliminary data.</text>
</comment>
<name>A0A6L3VPR5_9ACTN</name>
<dbReference type="PROSITE" id="PS50893">
    <property type="entry name" value="ABC_TRANSPORTER_2"/>
    <property type="match status" value="1"/>
</dbReference>
<dbReference type="InterPro" id="IPR027417">
    <property type="entry name" value="P-loop_NTPase"/>
</dbReference>
<dbReference type="GO" id="GO:0005524">
    <property type="term" value="F:ATP binding"/>
    <property type="evidence" value="ECO:0007669"/>
    <property type="project" value="UniProtKB-KW"/>
</dbReference>
<feature type="transmembrane region" description="Helical" evidence="9">
    <location>
        <begin position="303"/>
        <end position="323"/>
    </location>
</feature>
<feature type="transmembrane region" description="Helical" evidence="9">
    <location>
        <begin position="455"/>
        <end position="475"/>
    </location>
</feature>
<gene>
    <name evidence="11" type="ORF">F9B16_23585</name>
</gene>
<keyword evidence="2" id="KW-0813">Transport</keyword>
<dbReference type="InterPro" id="IPR050352">
    <property type="entry name" value="ABCG_transporters"/>
</dbReference>
<dbReference type="GO" id="GO:0140359">
    <property type="term" value="F:ABC-type transporter activity"/>
    <property type="evidence" value="ECO:0007669"/>
    <property type="project" value="InterPro"/>
</dbReference>
<dbReference type="OrthoDB" id="9804819at2"/>
<dbReference type="AlphaFoldDB" id="A0A6L3VPR5"/>
<keyword evidence="12" id="KW-1185">Reference proteome</keyword>
<evidence type="ECO:0000256" key="3">
    <source>
        <dbReference type="ARBA" id="ARBA00022692"/>
    </source>
</evidence>
<dbReference type="InterPro" id="IPR003439">
    <property type="entry name" value="ABC_transporter-like_ATP-bd"/>
</dbReference>
<evidence type="ECO:0000313" key="11">
    <source>
        <dbReference type="EMBL" id="KAB2378093.1"/>
    </source>
</evidence>
<dbReference type="PROSITE" id="PS00211">
    <property type="entry name" value="ABC_TRANSPORTER_1"/>
    <property type="match status" value="1"/>
</dbReference>
<evidence type="ECO:0000256" key="4">
    <source>
        <dbReference type="ARBA" id="ARBA00022741"/>
    </source>
</evidence>
<feature type="region of interest" description="Disordered" evidence="8">
    <location>
        <begin position="552"/>
        <end position="574"/>
    </location>
</feature>
<organism evidence="11 12">
    <name type="scientific">Actinomadura montaniterrae</name>
    <dbReference type="NCBI Taxonomy" id="1803903"/>
    <lineage>
        <taxon>Bacteria</taxon>
        <taxon>Bacillati</taxon>
        <taxon>Actinomycetota</taxon>
        <taxon>Actinomycetes</taxon>
        <taxon>Streptosporangiales</taxon>
        <taxon>Thermomonosporaceae</taxon>
        <taxon>Actinomadura</taxon>
    </lineage>
</organism>
<keyword evidence="6 9" id="KW-1133">Transmembrane helix</keyword>
<feature type="transmembrane region" description="Helical" evidence="9">
    <location>
        <begin position="530"/>
        <end position="549"/>
    </location>
</feature>
<keyword evidence="3 9" id="KW-0812">Transmembrane</keyword>
<evidence type="ECO:0000256" key="5">
    <source>
        <dbReference type="ARBA" id="ARBA00022840"/>
    </source>
</evidence>
<evidence type="ECO:0000256" key="1">
    <source>
        <dbReference type="ARBA" id="ARBA00004141"/>
    </source>
</evidence>
<dbReference type="SUPFAM" id="SSF52540">
    <property type="entry name" value="P-loop containing nucleoside triphosphate hydrolases"/>
    <property type="match status" value="1"/>
</dbReference>
<evidence type="ECO:0000256" key="8">
    <source>
        <dbReference type="SAM" id="MobiDB-lite"/>
    </source>
</evidence>
<dbReference type="Proteomes" id="UP000483004">
    <property type="component" value="Unassembled WGS sequence"/>
</dbReference>
<dbReference type="InterPro" id="IPR013525">
    <property type="entry name" value="ABC2_TM"/>
</dbReference>
<dbReference type="Gene3D" id="3.40.50.300">
    <property type="entry name" value="P-loop containing nucleotide triphosphate hydrolases"/>
    <property type="match status" value="1"/>
</dbReference>
<dbReference type="PANTHER" id="PTHR48041:SF139">
    <property type="entry name" value="PROTEIN SCARLET"/>
    <property type="match status" value="1"/>
</dbReference>
<keyword evidence="7 9" id="KW-0472">Membrane</keyword>
<evidence type="ECO:0000256" key="2">
    <source>
        <dbReference type="ARBA" id="ARBA00022448"/>
    </source>
</evidence>
<keyword evidence="5 11" id="KW-0067">ATP-binding</keyword>
<evidence type="ECO:0000256" key="6">
    <source>
        <dbReference type="ARBA" id="ARBA00022989"/>
    </source>
</evidence>
<reference evidence="11 12" key="1">
    <citation type="submission" date="2019-09" db="EMBL/GenBank/DDBJ databases">
        <title>Actinomadura physcomitrii sp. nov., a novel actinomycete isolated from moss [Physcomitrium sphaericum (Ludw) Fuernr].</title>
        <authorList>
            <person name="Liu C."/>
            <person name="Zhuang X."/>
        </authorList>
    </citation>
    <scope>NUCLEOTIDE SEQUENCE [LARGE SCALE GENOMIC DNA]</scope>
    <source>
        <strain evidence="11 12">CYP1-1B</strain>
    </source>
</reference>
<dbReference type="EMBL" id="WBMR01000072">
    <property type="protein sequence ID" value="KAB2378093.1"/>
    <property type="molecule type" value="Genomic_DNA"/>
</dbReference>
<keyword evidence="4" id="KW-0547">Nucleotide-binding</keyword>
<feature type="transmembrane region" description="Helical" evidence="9">
    <location>
        <begin position="380"/>
        <end position="401"/>
    </location>
</feature>
<feature type="region of interest" description="Disordered" evidence="8">
    <location>
        <begin position="1"/>
        <end position="23"/>
    </location>
</feature>
<evidence type="ECO:0000313" key="12">
    <source>
        <dbReference type="Proteomes" id="UP000483004"/>
    </source>
</evidence>
<dbReference type="InterPro" id="IPR017871">
    <property type="entry name" value="ABC_transporter-like_CS"/>
</dbReference>
<proteinExistence type="predicted"/>
<feature type="transmembrane region" description="Helical" evidence="9">
    <location>
        <begin position="335"/>
        <end position="359"/>
    </location>
</feature>
<dbReference type="PANTHER" id="PTHR48041">
    <property type="entry name" value="ABC TRANSPORTER G FAMILY MEMBER 28"/>
    <property type="match status" value="1"/>
</dbReference>
<protein>
    <submittedName>
        <fullName evidence="11">ATP-binding cassette domain-containing protein</fullName>
    </submittedName>
</protein>
<dbReference type="Pfam" id="PF00005">
    <property type="entry name" value="ABC_tran"/>
    <property type="match status" value="1"/>
</dbReference>
<evidence type="ECO:0000256" key="9">
    <source>
        <dbReference type="SAM" id="Phobius"/>
    </source>
</evidence>
<dbReference type="Pfam" id="PF01061">
    <property type="entry name" value="ABC2_membrane"/>
    <property type="match status" value="1"/>
</dbReference>
<dbReference type="GO" id="GO:0016887">
    <property type="term" value="F:ATP hydrolysis activity"/>
    <property type="evidence" value="ECO:0007669"/>
    <property type="project" value="InterPro"/>
</dbReference>
<evidence type="ECO:0000259" key="10">
    <source>
        <dbReference type="PROSITE" id="PS50893"/>
    </source>
</evidence>